<dbReference type="PANTHER" id="PTHR31223">
    <property type="entry name" value="LOG FAMILY PROTEIN YJL055W"/>
    <property type="match status" value="1"/>
</dbReference>
<dbReference type="GO" id="GO:0009691">
    <property type="term" value="P:cytokinin biosynthetic process"/>
    <property type="evidence" value="ECO:0007669"/>
    <property type="project" value="TreeGrafter"/>
</dbReference>
<evidence type="ECO:0008006" key="3">
    <source>
        <dbReference type="Google" id="ProtNLM"/>
    </source>
</evidence>
<evidence type="ECO:0000313" key="2">
    <source>
        <dbReference type="Proteomes" id="UP000015105"/>
    </source>
</evidence>
<reference evidence="1" key="4">
    <citation type="submission" date="2019-03" db="UniProtKB">
        <authorList>
            <consortium name="EnsemblPlants"/>
        </authorList>
    </citation>
    <scope>IDENTIFICATION</scope>
</reference>
<dbReference type="InterPro" id="IPR041164">
    <property type="entry name" value="LDcluster4"/>
</dbReference>
<dbReference type="SUPFAM" id="SSF102405">
    <property type="entry name" value="MCP/YpsA-like"/>
    <property type="match status" value="1"/>
</dbReference>
<dbReference type="Proteomes" id="UP000015105">
    <property type="component" value="Chromosome 4D"/>
</dbReference>
<dbReference type="GO" id="GO:0005829">
    <property type="term" value="C:cytosol"/>
    <property type="evidence" value="ECO:0007669"/>
    <property type="project" value="TreeGrafter"/>
</dbReference>
<proteinExistence type="predicted"/>
<protein>
    <recommendedName>
        <fullName evidence="3">Cytokinin riboside 5'-monophosphate phosphoribohydrolase</fullName>
    </recommendedName>
</protein>
<sequence length="112" mass="11554">MEANQEKAPETATGGDAPRPVRAVCVFCGSRPGNRPSFSAAALDLGKQLVERQLDLVYGGGSGGLMGLVSKAVHDGGRHVLGVIPSALLPEEVVHARISSATYTHACHVLPA</sequence>
<dbReference type="Gramene" id="AET4Gv20068100.6">
    <property type="protein sequence ID" value="AET4Gv20068100.6"/>
    <property type="gene ID" value="AET4Gv20068100"/>
</dbReference>
<accession>A0A453H544</accession>
<dbReference type="GO" id="GO:0005634">
    <property type="term" value="C:nucleus"/>
    <property type="evidence" value="ECO:0007669"/>
    <property type="project" value="TreeGrafter"/>
</dbReference>
<reference evidence="1" key="5">
    <citation type="journal article" date="2021" name="G3 (Bethesda)">
        <title>Aegilops tauschii genome assembly Aet v5.0 features greater sequence contiguity and improved annotation.</title>
        <authorList>
            <person name="Wang L."/>
            <person name="Zhu T."/>
            <person name="Rodriguez J.C."/>
            <person name="Deal K.R."/>
            <person name="Dubcovsky J."/>
            <person name="McGuire P.E."/>
            <person name="Lux T."/>
            <person name="Spannagl M."/>
            <person name="Mayer K.F.X."/>
            <person name="Baldrich P."/>
            <person name="Meyers B.C."/>
            <person name="Huo N."/>
            <person name="Gu Y.Q."/>
            <person name="Zhou H."/>
            <person name="Devos K.M."/>
            <person name="Bennetzen J.L."/>
            <person name="Unver T."/>
            <person name="Budak H."/>
            <person name="Gulick P.J."/>
            <person name="Galiba G."/>
            <person name="Kalapos B."/>
            <person name="Nelson D.R."/>
            <person name="Li P."/>
            <person name="You F.M."/>
            <person name="Luo M.C."/>
            <person name="Dvorak J."/>
        </authorList>
    </citation>
    <scope>NUCLEOTIDE SEQUENCE [LARGE SCALE GENOMIC DNA]</scope>
    <source>
        <strain evidence="1">cv. AL8/78</strain>
    </source>
</reference>
<dbReference type="EnsemblPlants" id="AET4Gv20068100.6">
    <property type="protein sequence ID" value="AET4Gv20068100.6"/>
    <property type="gene ID" value="AET4Gv20068100"/>
</dbReference>
<dbReference type="Pfam" id="PF18306">
    <property type="entry name" value="LDcluster4"/>
    <property type="match status" value="1"/>
</dbReference>
<dbReference type="PANTHER" id="PTHR31223:SF51">
    <property type="entry name" value="CYTOKININ RIBOSIDE 5'-MONOPHOSPHATE PHOSPHORIBOHYDROLASE LOG4-RELATED"/>
    <property type="match status" value="1"/>
</dbReference>
<reference evidence="2" key="1">
    <citation type="journal article" date="2014" name="Science">
        <title>Ancient hybridizations among the ancestral genomes of bread wheat.</title>
        <authorList>
            <consortium name="International Wheat Genome Sequencing Consortium,"/>
            <person name="Marcussen T."/>
            <person name="Sandve S.R."/>
            <person name="Heier L."/>
            <person name="Spannagl M."/>
            <person name="Pfeifer M."/>
            <person name="Jakobsen K.S."/>
            <person name="Wulff B.B."/>
            <person name="Steuernagel B."/>
            <person name="Mayer K.F."/>
            <person name="Olsen O.A."/>
        </authorList>
    </citation>
    <scope>NUCLEOTIDE SEQUENCE [LARGE SCALE GENOMIC DNA]</scope>
    <source>
        <strain evidence="2">cv. AL8/78</strain>
    </source>
</reference>
<organism evidence="1 2">
    <name type="scientific">Aegilops tauschii subsp. strangulata</name>
    <name type="common">Goatgrass</name>
    <dbReference type="NCBI Taxonomy" id="200361"/>
    <lineage>
        <taxon>Eukaryota</taxon>
        <taxon>Viridiplantae</taxon>
        <taxon>Streptophyta</taxon>
        <taxon>Embryophyta</taxon>
        <taxon>Tracheophyta</taxon>
        <taxon>Spermatophyta</taxon>
        <taxon>Magnoliopsida</taxon>
        <taxon>Liliopsida</taxon>
        <taxon>Poales</taxon>
        <taxon>Poaceae</taxon>
        <taxon>BOP clade</taxon>
        <taxon>Pooideae</taxon>
        <taxon>Triticodae</taxon>
        <taxon>Triticeae</taxon>
        <taxon>Triticinae</taxon>
        <taxon>Aegilops</taxon>
    </lineage>
</organism>
<name>A0A453H544_AEGTS</name>
<evidence type="ECO:0000313" key="1">
    <source>
        <dbReference type="EnsemblPlants" id="AET4Gv20068100.6"/>
    </source>
</evidence>
<dbReference type="GO" id="GO:0016799">
    <property type="term" value="F:hydrolase activity, hydrolyzing N-glycosyl compounds"/>
    <property type="evidence" value="ECO:0007669"/>
    <property type="project" value="TreeGrafter"/>
</dbReference>
<reference evidence="1" key="3">
    <citation type="journal article" date="2017" name="Nature">
        <title>Genome sequence of the progenitor of the wheat D genome Aegilops tauschii.</title>
        <authorList>
            <person name="Luo M.C."/>
            <person name="Gu Y.Q."/>
            <person name="Puiu D."/>
            <person name="Wang H."/>
            <person name="Twardziok S.O."/>
            <person name="Deal K.R."/>
            <person name="Huo N."/>
            <person name="Zhu T."/>
            <person name="Wang L."/>
            <person name="Wang Y."/>
            <person name="McGuire P.E."/>
            <person name="Liu S."/>
            <person name="Long H."/>
            <person name="Ramasamy R.K."/>
            <person name="Rodriguez J.C."/>
            <person name="Van S.L."/>
            <person name="Yuan L."/>
            <person name="Wang Z."/>
            <person name="Xia Z."/>
            <person name="Xiao L."/>
            <person name="Anderson O.D."/>
            <person name="Ouyang S."/>
            <person name="Liang Y."/>
            <person name="Zimin A.V."/>
            <person name="Pertea G."/>
            <person name="Qi P."/>
            <person name="Bennetzen J.L."/>
            <person name="Dai X."/>
            <person name="Dawson M.W."/>
            <person name="Muller H.G."/>
            <person name="Kugler K."/>
            <person name="Rivarola-Duarte L."/>
            <person name="Spannagl M."/>
            <person name="Mayer K.F.X."/>
            <person name="Lu F.H."/>
            <person name="Bevan M.W."/>
            <person name="Leroy P."/>
            <person name="Li P."/>
            <person name="You F.M."/>
            <person name="Sun Q."/>
            <person name="Liu Z."/>
            <person name="Lyons E."/>
            <person name="Wicker T."/>
            <person name="Salzberg S.L."/>
            <person name="Devos K.M."/>
            <person name="Dvorak J."/>
        </authorList>
    </citation>
    <scope>NUCLEOTIDE SEQUENCE [LARGE SCALE GENOMIC DNA]</scope>
    <source>
        <strain evidence="1">cv. AL8/78</strain>
    </source>
</reference>
<keyword evidence="2" id="KW-1185">Reference proteome</keyword>
<dbReference type="Gene3D" id="3.40.50.450">
    <property type="match status" value="1"/>
</dbReference>
<reference evidence="2" key="2">
    <citation type="journal article" date="2017" name="Nat. Plants">
        <title>The Aegilops tauschii genome reveals multiple impacts of transposons.</title>
        <authorList>
            <person name="Zhao G."/>
            <person name="Zou C."/>
            <person name="Li K."/>
            <person name="Wang K."/>
            <person name="Li T."/>
            <person name="Gao L."/>
            <person name="Zhang X."/>
            <person name="Wang H."/>
            <person name="Yang Z."/>
            <person name="Liu X."/>
            <person name="Jiang W."/>
            <person name="Mao L."/>
            <person name="Kong X."/>
            <person name="Jiao Y."/>
            <person name="Jia J."/>
        </authorList>
    </citation>
    <scope>NUCLEOTIDE SEQUENCE [LARGE SCALE GENOMIC DNA]</scope>
    <source>
        <strain evidence="2">cv. AL8/78</strain>
    </source>
</reference>
<dbReference type="AlphaFoldDB" id="A0A453H544"/>